<name>A0A4R5QPC9_9PROT</name>
<feature type="domain" description="GST N-terminal" evidence="3">
    <location>
        <begin position="3"/>
        <end position="85"/>
    </location>
</feature>
<evidence type="ECO:0000256" key="1">
    <source>
        <dbReference type="ARBA" id="ARBA00007409"/>
    </source>
</evidence>
<sequence length="210" mass="23861">MAQLLTVWGRASSVNVMKVLWLLDELAIPFDRIEAGGAFGRTRDPDYAAMNPNATVPTLVMPHGYSLWESHSILRYLCRTQPGGNAFYCEAPEARADVERWMDWTLASMNEPMRVVFWALVRTPEAERDMAAVARARDAAERLWRIAEAQLAGRDFIAGDFSIADMALGGFLHRWYALPIERAGLPRLRGWYERLLDRPAYRKHVAVPLT</sequence>
<dbReference type="InterPro" id="IPR040079">
    <property type="entry name" value="Glutathione_S-Trfase"/>
</dbReference>
<evidence type="ECO:0000259" key="4">
    <source>
        <dbReference type="PROSITE" id="PS50405"/>
    </source>
</evidence>
<evidence type="ECO:0000313" key="6">
    <source>
        <dbReference type="Proteomes" id="UP000295096"/>
    </source>
</evidence>
<dbReference type="AlphaFoldDB" id="A0A4R5QPC9"/>
<dbReference type="Pfam" id="PF13409">
    <property type="entry name" value="GST_N_2"/>
    <property type="match status" value="1"/>
</dbReference>
<feature type="domain" description="GST C-terminal" evidence="4">
    <location>
        <begin position="91"/>
        <end position="210"/>
    </location>
</feature>
<comment type="caution">
    <text evidence="5">The sequence shown here is derived from an EMBL/GenBank/DDBJ whole genome shotgun (WGS) entry which is preliminary data.</text>
</comment>
<dbReference type="InterPro" id="IPR036282">
    <property type="entry name" value="Glutathione-S-Trfase_C_sf"/>
</dbReference>
<dbReference type="PANTHER" id="PTHR44051">
    <property type="entry name" value="GLUTATHIONE S-TRANSFERASE-RELATED"/>
    <property type="match status" value="1"/>
</dbReference>
<dbReference type="InterPro" id="IPR036249">
    <property type="entry name" value="Thioredoxin-like_sf"/>
</dbReference>
<dbReference type="EMBL" id="SMSJ01000001">
    <property type="protein sequence ID" value="TDH64629.1"/>
    <property type="molecule type" value="Genomic_DNA"/>
</dbReference>
<keyword evidence="2 5" id="KW-0808">Transferase</keyword>
<dbReference type="Gene3D" id="1.20.1050.10">
    <property type="match status" value="1"/>
</dbReference>
<dbReference type="InterPro" id="IPR010987">
    <property type="entry name" value="Glutathione-S-Trfase_C-like"/>
</dbReference>
<dbReference type="OrthoDB" id="9810080at2"/>
<dbReference type="SFLD" id="SFLDG00358">
    <property type="entry name" value="Main_(cytGST)"/>
    <property type="match status" value="1"/>
</dbReference>
<dbReference type="SUPFAM" id="SSF52833">
    <property type="entry name" value="Thioredoxin-like"/>
    <property type="match status" value="1"/>
</dbReference>
<dbReference type="RefSeq" id="WP_133286785.1">
    <property type="nucleotide sequence ID" value="NZ_SMSJ01000001.1"/>
</dbReference>
<dbReference type="PROSITE" id="PS50405">
    <property type="entry name" value="GST_CTER"/>
    <property type="match status" value="1"/>
</dbReference>
<dbReference type="GO" id="GO:0016740">
    <property type="term" value="F:transferase activity"/>
    <property type="evidence" value="ECO:0007669"/>
    <property type="project" value="UniProtKB-KW"/>
</dbReference>
<evidence type="ECO:0000259" key="3">
    <source>
        <dbReference type="PROSITE" id="PS50404"/>
    </source>
</evidence>
<dbReference type="Proteomes" id="UP000295096">
    <property type="component" value="Unassembled WGS sequence"/>
</dbReference>
<dbReference type="CDD" id="cd03047">
    <property type="entry name" value="GST_N_2"/>
    <property type="match status" value="1"/>
</dbReference>
<evidence type="ECO:0000256" key="2">
    <source>
        <dbReference type="ARBA" id="ARBA00022679"/>
    </source>
</evidence>
<gene>
    <name evidence="5" type="ORF">E2C06_01410</name>
</gene>
<evidence type="ECO:0000313" key="5">
    <source>
        <dbReference type="EMBL" id="TDH64629.1"/>
    </source>
</evidence>
<dbReference type="SFLD" id="SFLDS00019">
    <property type="entry name" value="Glutathione_Transferase_(cytos"/>
    <property type="match status" value="1"/>
</dbReference>
<organism evidence="5 6">
    <name type="scientific">Dankookia rubra</name>
    <dbReference type="NCBI Taxonomy" id="1442381"/>
    <lineage>
        <taxon>Bacteria</taxon>
        <taxon>Pseudomonadati</taxon>
        <taxon>Pseudomonadota</taxon>
        <taxon>Alphaproteobacteria</taxon>
        <taxon>Acetobacterales</taxon>
        <taxon>Roseomonadaceae</taxon>
        <taxon>Dankookia</taxon>
    </lineage>
</organism>
<dbReference type="PANTHER" id="PTHR44051:SF19">
    <property type="entry name" value="DISULFIDE-BOND OXIDOREDUCTASE YFCG"/>
    <property type="match status" value="1"/>
</dbReference>
<dbReference type="SUPFAM" id="SSF47616">
    <property type="entry name" value="GST C-terminal domain-like"/>
    <property type="match status" value="1"/>
</dbReference>
<proteinExistence type="inferred from homology"/>
<dbReference type="FunFam" id="3.40.30.10:FF:000039">
    <property type="entry name" value="Glutathione S-transferase domain"/>
    <property type="match status" value="1"/>
</dbReference>
<protein>
    <submittedName>
        <fullName evidence="5">Glutathione S-transferase</fullName>
    </submittedName>
</protein>
<dbReference type="Gene3D" id="3.40.30.10">
    <property type="entry name" value="Glutaredoxin"/>
    <property type="match status" value="1"/>
</dbReference>
<dbReference type="InterPro" id="IPR004045">
    <property type="entry name" value="Glutathione_S-Trfase_N"/>
</dbReference>
<accession>A0A4R5QPC9</accession>
<reference evidence="5 6" key="1">
    <citation type="journal article" date="2016" name="J. Microbiol.">
        <title>Dankookia rubra gen. nov., sp. nov., an alphaproteobacterium isolated from sediment of a shallow stream.</title>
        <authorList>
            <person name="Kim W.H."/>
            <person name="Kim D.H."/>
            <person name="Kang K."/>
            <person name="Ahn T.Y."/>
        </authorList>
    </citation>
    <scope>NUCLEOTIDE SEQUENCE [LARGE SCALE GENOMIC DNA]</scope>
    <source>
        <strain evidence="5 6">JCM30602</strain>
    </source>
</reference>
<dbReference type="PROSITE" id="PS50404">
    <property type="entry name" value="GST_NTER"/>
    <property type="match status" value="1"/>
</dbReference>
<comment type="similarity">
    <text evidence="1">Belongs to the GST superfamily.</text>
</comment>
<dbReference type="SFLD" id="SFLDG01150">
    <property type="entry name" value="Main.1:_Beta-like"/>
    <property type="match status" value="1"/>
</dbReference>
<keyword evidence="6" id="KW-1185">Reference proteome</keyword>
<dbReference type="Pfam" id="PF13410">
    <property type="entry name" value="GST_C_2"/>
    <property type="match status" value="1"/>
</dbReference>